<dbReference type="PANTHER" id="PTHR31804:SF3">
    <property type="entry name" value="MEDIATOR OF RNA POLYMERASE II TRANSCRIPTION SUBUNIT 15"/>
    <property type="match status" value="1"/>
</dbReference>
<dbReference type="GO" id="GO:0005634">
    <property type="term" value="C:nucleus"/>
    <property type="evidence" value="ECO:0007669"/>
    <property type="project" value="UniProtKB-SubCell"/>
</dbReference>
<gene>
    <name evidence="10" type="primary">MED15</name>
    <name evidence="15" type="ORF">E2986_08821</name>
</gene>
<evidence type="ECO:0000313" key="15">
    <source>
        <dbReference type="EMBL" id="KAF3427876.1"/>
    </source>
</evidence>
<evidence type="ECO:0000256" key="6">
    <source>
        <dbReference type="ARBA" id="ARBA00023159"/>
    </source>
</evidence>
<reference evidence="15" key="1">
    <citation type="submission" date="2019-11" db="EMBL/GenBank/DDBJ databases">
        <title>The nuclear and mitochondrial genomes of Frieseomelitta varia - a highly eusocial stingless bee (Meliponini) with a permanently sterile worker caste.</title>
        <authorList>
            <person name="Freitas F.C.P."/>
            <person name="Lourenco A.P."/>
            <person name="Nunes F.M.F."/>
            <person name="Paschoal A.R."/>
            <person name="Abreu F.C.P."/>
            <person name="Barbin F.O."/>
            <person name="Bataglia L."/>
            <person name="Cardoso-Junior C.A.M."/>
            <person name="Cervoni M.S."/>
            <person name="Silva S.R."/>
            <person name="Dalarmi F."/>
            <person name="Del Lama M.A."/>
            <person name="Depintor T.S."/>
            <person name="Ferreira K.M."/>
            <person name="Goria P.S."/>
            <person name="Jaskot M.C."/>
            <person name="Lago D.C."/>
            <person name="Luna-Lucena D."/>
            <person name="Moda L.M."/>
            <person name="Nascimento L."/>
            <person name="Pedrino M."/>
            <person name="Rabico F.O."/>
            <person name="Sanches F.C."/>
            <person name="Santos D.E."/>
            <person name="Santos C.G."/>
            <person name="Vieira J."/>
            <person name="Lopes T.F."/>
            <person name="Barchuk A.R."/>
            <person name="Hartfelder K."/>
            <person name="Simoes Z.L.P."/>
            <person name="Bitondi M.M.G."/>
            <person name="Pinheiro D.G."/>
        </authorList>
    </citation>
    <scope>NUCLEOTIDE SEQUENCE</scope>
    <source>
        <strain evidence="15">USP_RPSP 00005682</strain>
        <tissue evidence="15">Whole individual</tissue>
    </source>
</reference>
<evidence type="ECO:0000256" key="5">
    <source>
        <dbReference type="ARBA" id="ARBA00023015"/>
    </source>
</evidence>
<proteinExistence type="inferred from homology"/>
<feature type="domain" description="ARC105/Med15 mediator subunit central" evidence="13">
    <location>
        <begin position="509"/>
        <end position="626"/>
    </location>
</feature>
<dbReference type="Pfam" id="PF09606">
    <property type="entry name" value="Med15_N"/>
    <property type="match status" value="1"/>
</dbReference>
<dbReference type="InterPro" id="IPR036529">
    <property type="entry name" value="KIX_dom_sf"/>
</dbReference>
<evidence type="ECO:0000259" key="13">
    <source>
        <dbReference type="Pfam" id="PF21538"/>
    </source>
</evidence>
<evidence type="ECO:0000256" key="7">
    <source>
        <dbReference type="ARBA" id="ARBA00023163"/>
    </source>
</evidence>
<evidence type="ECO:0000256" key="9">
    <source>
        <dbReference type="ARBA" id="ARBA00032016"/>
    </source>
</evidence>
<evidence type="ECO:0000259" key="12">
    <source>
        <dbReference type="Pfam" id="PF09606"/>
    </source>
</evidence>
<evidence type="ECO:0000256" key="10">
    <source>
        <dbReference type="RuleBase" id="RU364148"/>
    </source>
</evidence>
<dbReference type="InterPro" id="IPR048385">
    <property type="entry name" value="Med15_central"/>
</dbReference>
<comment type="subcellular location">
    <subcellularLocation>
        <location evidence="1 10">Nucleus</location>
    </subcellularLocation>
</comment>
<feature type="domain" description="ARC105/Med15 mediator subunit C-terminal" evidence="14">
    <location>
        <begin position="652"/>
        <end position="759"/>
    </location>
</feature>
<dbReference type="Pfam" id="PF21539">
    <property type="entry name" value="Med15_C"/>
    <property type="match status" value="1"/>
</dbReference>
<evidence type="ECO:0000259" key="14">
    <source>
        <dbReference type="Pfam" id="PF21539"/>
    </source>
</evidence>
<dbReference type="Proteomes" id="UP000655588">
    <property type="component" value="Unassembled WGS sequence"/>
</dbReference>
<evidence type="ECO:0000256" key="2">
    <source>
        <dbReference type="ARBA" id="ARBA00009807"/>
    </source>
</evidence>
<dbReference type="AlphaFoldDB" id="A0A833S2Q1"/>
<dbReference type="InterPro" id="IPR048386">
    <property type="entry name" value="Med15_C"/>
</dbReference>
<evidence type="ECO:0000256" key="8">
    <source>
        <dbReference type="ARBA" id="ARBA00023242"/>
    </source>
</evidence>
<evidence type="ECO:0000256" key="4">
    <source>
        <dbReference type="ARBA" id="ARBA00019613"/>
    </source>
</evidence>
<dbReference type="Pfam" id="PF21538">
    <property type="entry name" value="Med15_M"/>
    <property type="match status" value="1"/>
</dbReference>
<sequence>MATDENSWRTQSFRQSVIAKIDEAVQMSGMPTAKNSIEMENHVFQKAKTKEEYLGFVARLILHVRELNSKKGTGGNAPGTAGAGNQGMPDPIGALQTLARQGTGNNQMMNINGPGSNPQGIIPQPPTNTATNCIKMSKLTNMYYSQYESSIESEAAYDSDNSDTYEILIRSPSHAKFYKYIEYRNAETFLHESWKSKIHEQANAKKIAKNIKEQCGMVINLADNRVCYIYKPIVDETHLPGIKFKITFIYVKLLRKWYISLGRSRLPDIITLDNKLKNVLQSLNQRPGQAMTMQSMQSKISGMGMMSAQTNGPMNHMGPIQTMQTNSMLTQMNSMGQGNMPQQMNQMVPNQMAQITTGQMQQNMQTQMQNQLSNQIGNQISGSISGIQTNMPQQMNQIAPGQLGPGQMQQQLSHIQRKQGEIINAGFPGPRNVTPNQFLGQSPSPSAPSPAGLGAPSSNQMVASPALVPSPSSQHMMAGPQRSVGMAPSPSSSLNTPGGVGATPSPQQEDQAYRDKVRQLSKYVEPLRRMIAKMGNEGNVDKLSKMKKLLEILSNPSKRMPLDTLLKCEVVLEKLDFKRSDASVGPPITTLKEHHFFSPLLEAVSTHLQSPVVNHTLQRTFGPCLEALFGPEIKNLPPPLKKQKIEESPSEIPDVLQGEIARLDQRFKVSLDPAQQTGSKCIQLICWLDDRHLPCVPPVSVTVPADYPLTPPRCVMAPHEYATTFLCAVQKALNARITKLPRRFSVSQLLDTWEMSVRQASAPAQIPINSNTVLLDL</sequence>
<keyword evidence="8 10" id="KW-0539">Nucleus</keyword>
<name>A0A833S2Q1_9HYME</name>
<comment type="similarity">
    <text evidence="2 10">Belongs to the Mediator complex subunit 15 family.</text>
</comment>
<accession>A0A833S2Q1</accession>
<evidence type="ECO:0000256" key="3">
    <source>
        <dbReference type="ARBA" id="ARBA00011837"/>
    </source>
</evidence>
<keyword evidence="7 10" id="KW-0804">Transcription</keyword>
<dbReference type="FunFam" id="1.10.246.20:FF:000002">
    <property type="entry name" value="Mediator of RNA polymerase II transcription subunit 15"/>
    <property type="match status" value="1"/>
</dbReference>
<evidence type="ECO:0000256" key="1">
    <source>
        <dbReference type="ARBA" id="ARBA00004123"/>
    </source>
</evidence>
<dbReference type="InterPro" id="IPR019087">
    <property type="entry name" value="Med15_N"/>
</dbReference>
<keyword evidence="6 10" id="KW-0010">Activator</keyword>
<feature type="domain" description="Mediator of RNA polymerase II transcription subunit 15 N-terminal" evidence="12">
    <location>
        <begin position="5"/>
        <end position="72"/>
    </location>
</feature>
<dbReference type="GO" id="GO:0003712">
    <property type="term" value="F:transcription coregulator activity"/>
    <property type="evidence" value="ECO:0007669"/>
    <property type="project" value="InterPro"/>
</dbReference>
<comment type="function">
    <text evidence="10">Component of the Mediator complex, a coactivator involved in the regulated transcription of nearly all RNA polymerase II-dependent genes. Mediator functions as a bridge to convey information from gene-specific regulatory proteins to the basal RNA polymerase II transcription machinery. Mediator is recruited to promoters by direct interactions with regulatory proteins and serves as a scaffold for the assembly of a functional preinitiation complex with RNA polymerase II and the general transcription factors.</text>
</comment>
<evidence type="ECO:0000313" key="16">
    <source>
        <dbReference type="Proteomes" id="UP000655588"/>
    </source>
</evidence>
<keyword evidence="5 10" id="KW-0805">Transcription regulation</keyword>
<comment type="subunit">
    <text evidence="3 10">Component of the Mediator complex.</text>
</comment>
<feature type="region of interest" description="Disordered" evidence="11">
    <location>
        <begin position="424"/>
        <end position="512"/>
    </location>
</feature>
<evidence type="ECO:0000256" key="11">
    <source>
        <dbReference type="SAM" id="MobiDB-lite"/>
    </source>
</evidence>
<protein>
    <recommendedName>
        <fullName evidence="4 10">Mediator of RNA polymerase II transcription subunit 15</fullName>
    </recommendedName>
    <alternativeName>
        <fullName evidence="9 10">Mediator complex subunit 15</fullName>
    </alternativeName>
</protein>
<feature type="compositionally biased region" description="Low complexity" evidence="11">
    <location>
        <begin position="449"/>
        <end position="473"/>
    </location>
</feature>
<dbReference type="GO" id="GO:0006355">
    <property type="term" value="P:regulation of DNA-templated transcription"/>
    <property type="evidence" value="ECO:0007669"/>
    <property type="project" value="InterPro"/>
</dbReference>
<keyword evidence="16" id="KW-1185">Reference proteome</keyword>
<dbReference type="Gene3D" id="1.10.246.20">
    <property type="entry name" value="Coactivator CBP, KIX domain"/>
    <property type="match status" value="1"/>
</dbReference>
<dbReference type="PANTHER" id="PTHR31804">
    <property type="entry name" value="MEDIATOR OF RNA POLYMERASE II TRANSCRIPTION SUBUNIT 15"/>
    <property type="match status" value="1"/>
</dbReference>
<dbReference type="EMBL" id="WNWW01000244">
    <property type="protein sequence ID" value="KAF3427876.1"/>
    <property type="molecule type" value="Genomic_DNA"/>
</dbReference>
<organism evidence="15 16">
    <name type="scientific">Frieseomelitta varia</name>
    <dbReference type="NCBI Taxonomy" id="561572"/>
    <lineage>
        <taxon>Eukaryota</taxon>
        <taxon>Metazoa</taxon>
        <taxon>Ecdysozoa</taxon>
        <taxon>Arthropoda</taxon>
        <taxon>Hexapoda</taxon>
        <taxon>Insecta</taxon>
        <taxon>Pterygota</taxon>
        <taxon>Neoptera</taxon>
        <taxon>Endopterygota</taxon>
        <taxon>Hymenoptera</taxon>
        <taxon>Apocrita</taxon>
        <taxon>Aculeata</taxon>
        <taxon>Apoidea</taxon>
        <taxon>Anthophila</taxon>
        <taxon>Apidae</taxon>
        <taxon>Frieseomelitta</taxon>
    </lineage>
</organism>
<comment type="caution">
    <text evidence="15">The sequence shown here is derived from an EMBL/GenBank/DDBJ whole genome shotgun (WGS) entry which is preliminary data.</text>
</comment>